<dbReference type="EC" id="1.14.19.1" evidence="14"/>
<keyword evidence="14" id="KW-0249">Electron transport</keyword>
<dbReference type="AlphaFoldDB" id="A0A2G8SC83"/>
<comment type="subcellular location">
    <subcellularLocation>
        <location evidence="1">Membrane</location>
        <topology evidence="1">Multi-pass membrane protein</topology>
    </subcellularLocation>
</comment>
<comment type="cofactor">
    <cofactor evidence="14">
        <name>Fe(2+)</name>
        <dbReference type="ChEBI" id="CHEBI:29033"/>
    </cofactor>
    <text evidence="14">Expected to bind 2 Fe(2+) ions per subunit.</text>
</comment>
<evidence type="ECO:0000256" key="9">
    <source>
        <dbReference type="ARBA" id="ARBA00023002"/>
    </source>
</evidence>
<dbReference type="GO" id="GO:0005506">
    <property type="term" value="F:iron ion binding"/>
    <property type="evidence" value="ECO:0007669"/>
    <property type="project" value="TreeGrafter"/>
</dbReference>
<feature type="compositionally biased region" description="Polar residues" evidence="15">
    <location>
        <begin position="340"/>
        <end position="360"/>
    </location>
</feature>
<dbReference type="InterPro" id="IPR005804">
    <property type="entry name" value="FA_desaturase_dom"/>
</dbReference>
<evidence type="ECO:0000256" key="16">
    <source>
        <dbReference type="SAM" id="Phobius"/>
    </source>
</evidence>
<dbReference type="PANTHER" id="PTHR11351">
    <property type="entry name" value="ACYL-COA DESATURASE"/>
    <property type="match status" value="1"/>
</dbReference>
<keyword evidence="5 16" id="KW-0812">Transmembrane</keyword>
<feature type="transmembrane region" description="Helical" evidence="16">
    <location>
        <begin position="50"/>
        <end position="69"/>
    </location>
</feature>
<dbReference type="PIRSF" id="PIRSF000345">
    <property type="entry name" value="OLE1"/>
    <property type="match status" value="1"/>
</dbReference>
<dbReference type="Pfam" id="PF00173">
    <property type="entry name" value="Cyt-b5"/>
    <property type="match status" value="1"/>
</dbReference>
<feature type="transmembrane region" description="Helical" evidence="16">
    <location>
        <begin position="81"/>
        <end position="101"/>
    </location>
</feature>
<dbReference type="SUPFAM" id="SSF55856">
    <property type="entry name" value="Cytochrome b5-like heme/steroid binding domain"/>
    <property type="match status" value="1"/>
</dbReference>
<keyword evidence="12 16" id="KW-0472">Membrane</keyword>
<accession>A0A2G8SC83</accession>
<comment type="catalytic activity">
    <reaction evidence="14">
        <text>octadecanoyl-CoA + 2 Fe(II)-[cytochrome b5] + O2 + 2 H(+) = (9Z)-octadecenoyl-CoA + 2 Fe(III)-[cytochrome b5] + 2 H2O</text>
        <dbReference type="Rhea" id="RHEA:19721"/>
        <dbReference type="Rhea" id="RHEA-COMP:10438"/>
        <dbReference type="Rhea" id="RHEA-COMP:10439"/>
        <dbReference type="ChEBI" id="CHEBI:15377"/>
        <dbReference type="ChEBI" id="CHEBI:15378"/>
        <dbReference type="ChEBI" id="CHEBI:15379"/>
        <dbReference type="ChEBI" id="CHEBI:29033"/>
        <dbReference type="ChEBI" id="CHEBI:29034"/>
        <dbReference type="ChEBI" id="CHEBI:57387"/>
        <dbReference type="ChEBI" id="CHEBI:57394"/>
        <dbReference type="EC" id="1.14.19.1"/>
    </reaction>
</comment>
<dbReference type="InterPro" id="IPR015876">
    <property type="entry name" value="Acyl-CoA_DS"/>
</dbReference>
<dbReference type="InterPro" id="IPR018506">
    <property type="entry name" value="Cyt_B5_heme-BS"/>
</dbReference>
<evidence type="ECO:0000313" key="19">
    <source>
        <dbReference type="Proteomes" id="UP000230002"/>
    </source>
</evidence>
<evidence type="ECO:0000256" key="1">
    <source>
        <dbReference type="ARBA" id="ARBA00004141"/>
    </source>
</evidence>
<evidence type="ECO:0000256" key="12">
    <source>
        <dbReference type="ARBA" id="ARBA00023136"/>
    </source>
</evidence>
<evidence type="ECO:0000313" key="18">
    <source>
        <dbReference type="EMBL" id="PIL31352.1"/>
    </source>
</evidence>
<evidence type="ECO:0000256" key="10">
    <source>
        <dbReference type="ARBA" id="ARBA00023004"/>
    </source>
</evidence>
<proteinExistence type="inferred from homology"/>
<dbReference type="SMART" id="SM01117">
    <property type="entry name" value="Cyt-b5"/>
    <property type="match status" value="1"/>
</dbReference>
<dbReference type="Gene3D" id="3.10.120.10">
    <property type="entry name" value="Cytochrome b5-like heme/steroid binding domain"/>
    <property type="match status" value="1"/>
</dbReference>
<dbReference type="Pfam" id="PF00487">
    <property type="entry name" value="FA_desaturase"/>
    <property type="match status" value="1"/>
</dbReference>
<protein>
    <recommendedName>
        <fullName evidence="14">Acyl-CoA desaturase</fullName>
        <ecNumber evidence="14">1.14.19.1</ecNumber>
    </recommendedName>
</protein>
<name>A0A2G8SC83_9APHY</name>
<sequence length="460" mass="51564">MTLSPGFKERSKAPHGRIWWSNGAFFIATHIAAALGVWCFPPAKAMRETLWFAVVLWQAASMGITVGYHRLYSHRAFRAALPVRMLLALLGASAFQGSIKVRWCLRHRLHHRFTDDPVHDPYAATRGLLWSHMGWIFYKSKYERMKTIERDDLERDLVVRFQHQYYGQAASIIPSEAKLIHVAVPLALITGFVVPPAVGLVWGDPIGAFVYGGLVSRLLIWHCTFLVNSLAHWDGLQPYSDDNTSKSNLVLALLTCGEGNHNFVGPVRTPVTVTGFSLDSSAPPRTSIFPQDFRSGPSPFDWDPSKWAIMVLHYLGLASGLRRARVEEIHAARDYMIQKESWSNSSAPPSDATTTPASSDYESDQWDGECWTRQRVIEYAQKHNRCVIVLGGYAVDVTRYLGEHPGGASLLRRYAVGKERDGAPEDEEGHDADWAFGGGINKHSQAANRRMRKLRVAKVQ</sequence>
<dbReference type="InterPro" id="IPR036400">
    <property type="entry name" value="Cyt_B5-like_heme/steroid_sf"/>
</dbReference>
<dbReference type="OrthoDB" id="10260134at2759"/>
<keyword evidence="3 14" id="KW-0444">Lipid biosynthesis</keyword>
<dbReference type="GO" id="GO:0006636">
    <property type="term" value="P:unsaturated fatty acid biosynthetic process"/>
    <property type="evidence" value="ECO:0007669"/>
    <property type="project" value="UniProtKB-UniRule"/>
</dbReference>
<keyword evidence="4 14" id="KW-0349">Heme</keyword>
<evidence type="ECO:0000256" key="4">
    <source>
        <dbReference type="ARBA" id="ARBA00022617"/>
    </source>
</evidence>
<keyword evidence="6 14" id="KW-0479">Metal-binding</keyword>
<dbReference type="GO" id="GO:0005789">
    <property type="term" value="C:endoplasmic reticulum membrane"/>
    <property type="evidence" value="ECO:0007669"/>
    <property type="project" value="TreeGrafter"/>
</dbReference>
<dbReference type="InterPro" id="IPR001199">
    <property type="entry name" value="Cyt_B5-like_heme/steroid-bd"/>
</dbReference>
<comment type="caution">
    <text evidence="18">The sequence shown here is derived from an EMBL/GenBank/DDBJ whole genome shotgun (WGS) entry which is preliminary data.</text>
</comment>
<comment type="function">
    <text evidence="14">Stearoyl-CoA desaturase that utilizes O(2) and electrons from reduced cytochrome b5 to introduce the first double bond into saturated fatty acyl-CoA substrates.</text>
</comment>
<evidence type="ECO:0000259" key="17">
    <source>
        <dbReference type="PROSITE" id="PS50255"/>
    </source>
</evidence>
<keyword evidence="11 14" id="KW-0443">Lipid metabolism</keyword>
<keyword evidence="10 14" id="KW-0408">Iron</keyword>
<dbReference type="PRINTS" id="PR00075">
    <property type="entry name" value="FACDDSATRASE"/>
</dbReference>
<feature type="domain" description="Cytochrome b5 heme-binding" evidence="17">
    <location>
        <begin position="368"/>
        <end position="460"/>
    </location>
</feature>
<comment type="similarity">
    <text evidence="2 14">Belongs to the fatty acid desaturase type 1 family.</text>
</comment>
<dbReference type="PROSITE" id="PS50255">
    <property type="entry name" value="CYTOCHROME_B5_2"/>
    <property type="match status" value="1"/>
</dbReference>
<evidence type="ECO:0000256" key="13">
    <source>
        <dbReference type="ARBA" id="ARBA00023160"/>
    </source>
</evidence>
<organism evidence="18 19">
    <name type="scientific">Ganoderma sinense ZZ0214-1</name>
    <dbReference type="NCBI Taxonomy" id="1077348"/>
    <lineage>
        <taxon>Eukaryota</taxon>
        <taxon>Fungi</taxon>
        <taxon>Dikarya</taxon>
        <taxon>Basidiomycota</taxon>
        <taxon>Agaricomycotina</taxon>
        <taxon>Agaricomycetes</taxon>
        <taxon>Polyporales</taxon>
        <taxon>Polyporaceae</taxon>
        <taxon>Ganoderma</taxon>
    </lineage>
</organism>
<dbReference type="GO" id="GO:0004768">
    <property type="term" value="F:stearoyl-CoA 9-desaturase activity"/>
    <property type="evidence" value="ECO:0007669"/>
    <property type="project" value="UniProtKB-UniRule"/>
</dbReference>
<feature type="region of interest" description="Disordered" evidence="15">
    <location>
        <begin position="340"/>
        <end position="364"/>
    </location>
</feature>
<dbReference type="STRING" id="1077348.A0A2G8SC83"/>
<dbReference type="InterPro" id="IPR009160">
    <property type="entry name" value="Acyl-CoA_deSatase_haem/ster-bd"/>
</dbReference>
<keyword evidence="19" id="KW-1185">Reference proteome</keyword>
<feature type="transmembrane region" description="Helical" evidence="16">
    <location>
        <begin position="18"/>
        <end position="38"/>
    </location>
</feature>
<keyword evidence="13 14" id="KW-0275">Fatty acid biosynthesis</keyword>
<evidence type="ECO:0000256" key="14">
    <source>
        <dbReference type="PIRNR" id="PIRNR000345"/>
    </source>
</evidence>
<dbReference type="PANTHER" id="PTHR11351:SF31">
    <property type="entry name" value="DESATURASE 1, ISOFORM A-RELATED"/>
    <property type="match status" value="1"/>
</dbReference>
<keyword evidence="8 16" id="KW-1133">Transmembrane helix</keyword>
<evidence type="ECO:0000256" key="7">
    <source>
        <dbReference type="ARBA" id="ARBA00022832"/>
    </source>
</evidence>
<evidence type="ECO:0000256" key="8">
    <source>
        <dbReference type="ARBA" id="ARBA00022989"/>
    </source>
</evidence>
<keyword evidence="14" id="KW-0813">Transport</keyword>
<gene>
    <name evidence="18" type="ORF">GSI_06050</name>
</gene>
<evidence type="ECO:0000256" key="6">
    <source>
        <dbReference type="ARBA" id="ARBA00022723"/>
    </source>
</evidence>
<keyword evidence="7 14" id="KW-0276">Fatty acid metabolism</keyword>
<reference evidence="18 19" key="1">
    <citation type="journal article" date="2015" name="Sci. Rep.">
        <title>Chromosome-level genome map provides insights into diverse defense mechanisms in the medicinal fungus Ganoderma sinense.</title>
        <authorList>
            <person name="Zhu Y."/>
            <person name="Xu J."/>
            <person name="Sun C."/>
            <person name="Zhou S."/>
            <person name="Xu H."/>
            <person name="Nelson D.R."/>
            <person name="Qian J."/>
            <person name="Song J."/>
            <person name="Luo H."/>
            <person name="Xiang L."/>
            <person name="Li Y."/>
            <person name="Xu Z."/>
            <person name="Ji A."/>
            <person name="Wang L."/>
            <person name="Lu S."/>
            <person name="Hayward A."/>
            <person name="Sun W."/>
            <person name="Li X."/>
            <person name="Schwartz D.C."/>
            <person name="Wang Y."/>
            <person name="Chen S."/>
        </authorList>
    </citation>
    <scope>NUCLEOTIDE SEQUENCE [LARGE SCALE GENOMIC DNA]</scope>
    <source>
        <strain evidence="18 19">ZZ0214-1</strain>
    </source>
</reference>
<evidence type="ECO:0000256" key="5">
    <source>
        <dbReference type="ARBA" id="ARBA00022692"/>
    </source>
</evidence>
<dbReference type="EMBL" id="AYKW01000012">
    <property type="protein sequence ID" value="PIL31352.1"/>
    <property type="molecule type" value="Genomic_DNA"/>
</dbReference>
<dbReference type="GO" id="GO:0020037">
    <property type="term" value="F:heme binding"/>
    <property type="evidence" value="ECO:0007669"/>
    <property type="project" value="InterPro"/>
</dbReference>
<dbReference type="CDD" id="cd03505">
    <property type="entry name" value="Delta9-FADS-like"/>
    <property type="match status" value="1"/>
</dbReference>
<evidence type="ECO:0000256" key="11">
    <source>
        <dbReference type="ARBA" id="ARBA00023098"/>
    </source>
</evidence>
<evidence type="ECO:0000256" key="2">
    <source>
        <dbReference type="ARBA" id="ARBA00009295"/>
    </source>
</evidence>
<dbReference type="Proteomes" id="UP000230002">
    <property type="component" value="Unassembled WGS sequence"/>
</dbReference>
<evidence type="ECO:0000256" key="3">
    <source>
        <dbReference type="ARBA" id="ARBA00022516"/>
    </source>
</evidence>
<evidence type="ECO:0000256" key="15">
    <source>
        <dbReference type="SAM" id="MobiDB-lite"/>
    </source>
</evidence>
<dbReference type="PROSITE" id="PS00191">
    <property type="entry name" value="CYTOCHROME_B5_1"/>
    <property type="match status" value="1"/>
</dbReference>
<keyword evidence="9 14" id="KW-0560">Oxidoreductase</keyword>